<keyword evidence="4 6" id="KW-1133">Transmembrane helix</keyword>
<feature type="transmembrane region" description="Helical" evidence="6">
    <location>
        <begin position="185"/>
        <end position="203"/>
    </location>
</feature>
<dbReference type="RefSeq" id="WP_153472295.1">
    <property type="nucleotide sequence ID" value="NZ_QYAZ01000002.1"/>
</dbReference>
<feature type="transmembrane region" description="Helical" evidence="6">
    <location>
        <begin position="60"/>
        <end position="79"/>
    </location>
</feature>
<feature type="transmembrane region" description="Helical" evidence="6">
    <location>
        <begin position="309"/>
        <end position="334"/>
    </location>
</feature>
<keyword evidence="3 6" id="KW-0812">Transmembrane</keyword>
<comment type="similarity">
    <text evidence="2">Belongs to the purine-cytosine permease (2.A.39) family.</text>
</comment>
<feature type="transmembrane region" description="Helical" evidence="6">
    <location>
        <begin position="99"/>
        <end position="119"/>
    </location>
</feature>
<gene>
    <name evidence="7" type="ORF">D3W54_14480</name>
</gene>
<evidence type="ECO:0000313" key="7">
    <source>
        <dbReference type="EMBL" id="KAB8122399.1"/>
    </source>
</evidence>
<feature type="transmembrane region" description="Helical" evidence="6">
    <location>
        <begin position="31"/>
        <end position="54"/>
    </location>
</feature>
<evidence type="ECO:0000256" key="1">
    <source>
        <dbReference type="ARBA" id="ARBA00004141"/>
    </source>
</evidence>
<evidence type="ECO:0000256" key="3">
    <source>
        <dbReference type="ARBA" id="ARBA00022692"/>
    </source>
</evidence>
<evidence type="ECO:0000313" key="8">
    <source>
        <dbReference type="Proteomes" id="UP000427842"/>
    </source>
</evidence>
<evidence type="ECO:0000256" key="5">
    <source>
        <dbReference type="ARBA" id="ARBA00023136"/>
    </source>
</evidence>
<name>A0ABQ6VR28_9PROT</name>
<accession>A0ABQ6VR28</accession>
<feature type="transmembrane region" description="Helical" evidence="6">
    <location>
        <begin position="346"/>
        <end position="366"/>
    </location>
</feature>
<feature type="transmembrane region" description="Helical" evidence="6">
    <location>
        <begin position="223"/>
        <end position="246"/>
    </location>
</feature>
<proteinExistence type="inferred from homology"/>
<sequence>MQGRADHMDSHLVNEDLAPVRTRSWKWFDYVSLWMSNVHSIGGYITAGSLFAMGLPAGDVFIALVAGIVIIQVICNLVAQPSFASGAPYPVMARMAFGVRGAIIPGLVRGIIAVGWYGIQTWLASNAVLVLLLRQWPGLAPWADVRLHGLLGLSALGWGCFMFLWGLQGAVFWRGMETIRRFIDWAGPVIYVVMIGLDGWLLWRAGGHVSLDVLGTVPQGMGARMLGIINATALIVAYFSPIALNFGDFSRYGISMGDIRRGNFWGLPVNFIGFSILTLLTIVLTRPVFGRLMVDPVEVVSQIDNPTAVALGVLTFVTATAGVNIVANFVSAAFDFSNLAPHAINWRKGGAIAAVGAIVVTPWNLYARPDVIHLTLDILGTFIGPLTGVLLADYYITRRGKMDTSALYTANPQAPYWYHAGINPVAMATLLFSVLCGLVLVFGPVFSPVRNLSWFVGFSCAIASHVVLSRLWGRAGQTPALASQGRPVIVPAPFSPRGDD</sequence>
<dbReference type="Proteomes" id="UP000427842">
    <property type="component" value="Unassembled WGS sequence"/>
</dbReference>
<keyword evidence="5 6" id="KW-0472">Membrane</keyword>
<feature type="transmembrane region" description="Helical" evidence="6">
    <location>
        <begin position="378"/>
        <end position="396"/>
    </location>
</feature>
<evidence type="ECO:0000256" key="2">
    <source>
        <dbReference type="ARBA" id="ARBA00008974"/>
    </source>
</evidence>
<dbReference type="PANTHER" id="PTHR30618">
    <property type="entry name" value="NCS1 FAMILY PURINE/PYRIMIDINE TRANSPORTER"/>
    <property type="match status" value="1"/>
</dbReference>
<feature type="transmembrane region" description="Helical" evidence="6">
    <location>
        <begin position="416"/>
        <end position="446"/>
    </location>
</feature>
<comment type="subcellular location">
    <subcellularLocation>
        <location evidence="1">Membrane</location>
        <topology evidence="1">Multi-pass membrane protein</topology>
    </subcellularLocation>
</comment>
<dbReference type="InterPro" id="IPR001248">
    <property type="entry name" value="Pur-cyt_permease"/>
</dbReference>
<feature type="transmembrane region" description="Helical" evidence="6">
    <location>
        <begin position="452"/>
        <end position="472"/>
    </location>
</feature>
<feature type="transmembrane region" description="Helical" evidence="6">
    <location>
        <begin position="150"/>
        <end position="173"/>
    </location>
</feature>
<feature type="transmembrane region" description="Helical" evidence="6">
    <location>
        <begin position="267"/>
        <end position="289"/>
    </location>
</feature>
<dbReference type="CDD" id="cd11555">
    <property type="entry name" value="SLC-NCS1sbd_u1"/>
    <property type="match status" value="1"/>
</dbReference>
<dbReference type="EMBL" id="QYAZ01000002">
    <property type="protein sequence ID" value="KAB8122399.1"/>
    <property type="molecule type" value="Genomic_DNA"/>
</dbReference>
<keyword evidence="8" id="KW-1185">Reference proteome</keyword>
<dbReference type="PANTHER" id="PTHR30618:SF6">
    <property type="entry name" value="NCS1 FAMILY NUCLEOBASE:CATION SYMPORTER-1"/>
    <property type="match status" value="1"/>
</dbReference>
<dbReference type="Gene3D" id="1.10.4160.10">
    <property type="entry name" value="Hydantoin permease"/>
    <property type="match status" value="1"/>
</dbReference>
<reference evidence="7 8" key="1">
    <citation type="submission" date="2018-09" db="EMBL/GenBank/DDBJ databases">
        <title>Genome sequence and characterization of the bcs clusters for the production of nanocellulose from the low pH resistant strain Komagataeibacter medellinensis ID13488.</title>
        <authorList>
            <person name="Hernandez-Arriaga A.M."/>
            <person name="Del Cerro C."/>
            <person name="Urbina L."/>
            <person name="Eceiza A."/>
            <person name="Retegi A."/>
            <person name="Prieto M.A."/>
        </authorList>
    </citation>
    <scope>NUCLEOTIDE SEQUENCE [LARGE SCALE GENOMIC DNA]</scope>
    <source>
        <strain evidence="7 8">ID13488</strain>
    </source>
</reference>
<protein>
    <submittedName>
        <fullName evidence="7">NCS1 family nucleobase:cation symporter-1</fullName>
    </submittedName>
</protein>
<evidence type="ECO:0000256" key="4">
    <source>
        <dbReference type="ARBA" id="ARBA00022989"/>
    </source>
</evidence>
<dbReference type="Pfam" id="PF02133">
    <property type="entry name" value="Transp_cyt_pur"/>
    <property type="match status" value="1"/>
</dbReference>
<dbReference type="InterPro" id="IPR045225">
    <property type="entry name" value="Uracil/uridine/allantoin_perm"/>
</dbReference>
<comment type="caution">
    <text evidence="7">The sequence shown here is derived from an EMBL/GenBank/DDBJ whole genome shotgun (WGS) entry which is preliminary data.</text>
</comment>
<evidence type="ECO:0000256" key="6">
    <source>
        <dbReference type="SAM" id="Phobius"/>
    </source>
</evidence>
<organism evidence="7 8">
    <name type="scientific">Komagataeibacter medellinensis</name>
    <dbReference type="NCBI Taxonomy" id="1177712"/>
    <lineage>
        <taxon>Bacteria</taxon>
        <taxon>Pseudomonadati</taxon>
        <taxon>Pseudomonadota</taxon>
        <taxon>Alphaproteobacteria</taxon>
        <taxon>Acetobacterales</taxon>
        <taxon>Acetobacteraceae</taxon>
        <taxon>Komagataeibacter</taxon>
    </lineage>
</organism>